<keyword evidence="5 8" id="KW-0472">Membrane</keyword>
<feature type="transmembrane region" description="Helical" evidence="8">
    <location>
        <begin position="236"/>
        <end position="259"/>
    </location>
</feature>
<keyword evidence="7" id="KW-0449">Lipoprotein</keyword>
<dbReference type="PANTHER" id="PTHR34992">
    <property type="entry name" value="HYPHAL ANASTAMOSIS-7 PROTEIN"/>
    <property type="match status" value="1"/>
</dbReference>
<evidence type="ECO:0000313" key="11">
    <source>
        <dbReference type="EMBL" id="KAJ8993014.1"/>
    </source>
</evidence>
<feature type="chain" id="PRO_5043001566" description="Copper acquisition factor BIM1-like domain-containing protein" evidence="9">
    <location>
        <begin position="21"/>
        <end position="288"/>
    </location>
</feature>
<evidence type="ECO:0000256" key="5">
    <source>
        <dbReference type="ARBA" id="ARBA00023136"/>
    </source>
</evidence>
<protein>
    <recommendedName>
        <fullName evidence="10">Copper acquisition factor BIM1-like domain-containing protein</fullName>
    </recommendedName>
</protein>
<feature type="signal peptide" evidence="9">
    <location>
        <begin position="1"/>
        <end position="20"/>
    </location>
</feature>
<dbReference type="Proteomes" id="UP001161757">
    <property type="component" value="Unassembled WGS sequence"/>
</dbReference>
<keyword evidence="2" id="KW-1003">Cell membrane</keyword>
<dbReference type="AlphaFoldDB" id="A0AAN6IVN0"/>
<organism evidence="11 12">
    <name type="scientific">Exophiala dermatitidis</name>
    <name type="common">Black yeast-like fungus</name>
    <name type="synonym">Wangiella dermatitidis</name>
    <dbReference type="NCBI Taxonomy" id="5970"/>
    <lineage>
        <taxon>Eukaryota</taxon>
        <taxon>Fungi</taxon>
        <taxon>Dikarya</taxon>
        <taxon>Ascomycota</taxon>
        <taxon>Pezizomycotina</taxon>
        <taxon>Eurotiomycetes</taxon>
        <taxon>Chaetothyriomycetidae</taxon>
        <taxon>Chaetothyriales</taxon>
        <taxon>Herpotrichiellaceae</taxon>
        <taxon>Exophiala</taxon>
    </lineage>
</organism>
<accession>A0AAN6IVN0</accession>
<dbReference type="Pfam" id="PF20238">
    <property type="entry name" value="BIM1-like_dom"/>
    <property type="match status" value="1"/>
</dbReference>
<comment type="subcellular location">
    <subcellularLocation>
        <location evidence="1">Cell membrane</location>
        <topology evidence="1">Lipid-anchor</topology>
        <topology evidence="1">GPI-anchor</topology>
    </subcellularLocation>
</comment>
<evidence type="ECO:0000259" key="10">
    <source>
        <dbReference type="Pfam" id="PF20238"/>
    </source>
</evidence>
<keyword evidence="3" id="KW-0336">GPI-anchor</keyword>
<reference evidence="11" key="1">
    <citation type="submission" date="2023-01" db="EMBL/GenBank/DDBJ databases">
        <title>Exophiala dermititidis isolated from Cystic Fibrosis Patient.</title>
        <authorList>
            <person name="Kurbessoian T."/>
            <person name="Crocker A."/>
            <person name="Murante D."/>
            <person name="Hogan D.A."/>
            <person name="Stajich J.E."/>
        </authorList>
    </citation>
    <scope>NUCLEOTIDE SEQUENCE</scope>
    <source>
        <strain evidence="11">Ex8</strain>
    </source>
</reference>
<keyword evidence="6" id="KW-0325">Glycoprotein</keyword>
<keyword evidence="8" id="KW-1133">Transmembrane helix</keyword>
<keyword evidence="8" id="KW-0812">Transmembrane</keyword>
<dbReference type="GO" id="GO:0098552">
    <property type="term" value="C:side of membrane"/>
    <property type="evidence" value="ECO:0007669"/>
    <property type="project" value="UniProtKB-KW"/>
</dbReference>
<evidence type="ECO:0000256" key="8">
    <source>
        <dbReference type="SAM" id="Phobius"/>
    </source>
</evidence>
<evidence type="ECO:0000256" key="3">
    <source>
        <dbReference type="ARBA" id="ARBA00022622"/>
    </source>
</evidence>
<evidence type="ECO:0000256" key="9">
    <source>
        <dbReference type="SAM" id="SignalP"/>
    </source>
</evidence>
<dbReference type="CDD" id="cd21176">
    <property type="entry name" value="LPMO_auxiliary-like"/>
    <property type="match status" value="1"/>
</dbReference>
<dbReference type="EMBL" id="JAJGCB010000004">
    <property type="protein sequence ID" value="KAJ8993014.1"/>
    <property type="molecule type" value="Genomic_DNA"/>
</dbReference>
<evidence type="ECO:0000256" key="7">
    <source>
        <dbReference type="ARBA" id="ARBA00023288"/>
    </source>
</evidence>
<name>A0AAN6IVN0_EXODE</name>
<dbReference type="InterPro" id="IPR046530">
    <property type="entry name" value="BIM1-like_dom"/>
</dbReference>
<keyword evidence="4 9" id="KW-0732">Signal</keyword>
<evidence type="ECO:0000313" key="12">
    <source>
        <dbReference type="Proteomes" id="UP001161757"/>
    </source>
</evidence>
<evidence type="ECO:0000256" key="6">
    <source>
        <dbReference type="ARBA" id="ARBA00023180"/>
    </source>
</evidence>
<dbReference type="PANTHER" id="PTHR34992:SF5">
    <property type="entry name" value="ANCHORED PROTEIN, PUTATIVE (AFU_ORTHOLOGUE AFUA_6G02800)-RELATED"/>
    <property type="match status" value="1"/>
</dbReference>
<evidence type="ECO:0000256" key="1">
    <source>
        <dbReference type="ARBA" id="ARBA00004609"/>
    </source>
</evidence>
<evidence type="ECO:0000256" key="2">
    <source>
        <dbReference type="ARBA" id="ARBA00022475"/>
    </source>
</evidence>
<gene>
    <name evidence="11" type="ORF">HRR80_003055</name>
</gene>
<comment type="caution">
    <text evidence="11">The sequence shown here is derived from an EMBL/GenBank/DDBJ whole genome shotgun (WGS) entry which is preliminary data.</text>
</comment>
<evidence type="ECO:0000256" key="4">
    <source>
        <dbReference type="ARBA" id="ARBA00022729"/>
    </source>
</evidence>
<feature type="domain" description="Copper acquisition factor BIM1-like" evidence="10">
    <location>
        <begin position="30"/>
        <end position="175"/>
    </location>
</feature>
<dbReference type="InterPro" id="IPR046936">
    <property type="entry name" value="BIM1-like"/>
</dbReference>
<dbReference type="GO" id="GO:0005886">
    <property type="term" value="C:plasma membrane"/>
    <property type="evidence" value="ECO:0007669"/>
    <property type="project" value="UniProtKB-SubCell"/>
</dbReference>
<sequence length="288" mass="29984">MVAANSVLLLAGLYGASVLAAHGEDYAKTMGPVAFLWPDDRIWDADHDNSAPCGTASPPNNRTQFPLLNGQIALVAQDEAFGIQVAVSYKNNPTSNDDFQTVIASTRIPSLDEGHQCYPLPNPPADVEAGSNATVQIKYISDFDTNQNQTFYACADITYVPTSAFTYQVPCFNATIDDYTVSDNDDGDDASASSTSAAPNAATATATSASGASAASASSAVPEKEHKSSSDLSGGAIAGIVVGVVAGVAIAVAAVFLAWRRNQVKKRARASVRAVNWEKPMEQTAASA</sequence>
<proteinExistence type="predicted"/>